<dbReference type="RefSeq" id="WP_252115205.1">
    <property type="nucleotide sequence ID" value="NZ_JAMSHT010000001.1"/>
</dbReference>
<dbReference type="InterPro" id="IPR001763">
    <property type="entry name" value="Rhodanese-like_dom"/>
</dbReference>
<sequence>MNPVIRLVPLCLLLAACGEGQGASGAEPIAEAQIVAPIVALSASEVAAMREATEPPIFIDVRTPEEYAEGHIPGARLMPLAEFDPAALDGEMVVLYCRSGRRSEEAAVRLAAHRGETVAHMEGGIIAWEEAGLPVETP</sequence>
<dbReference type="PANTHER" id="PTHR44086:SF10">
    <property type="entry name" value="THIOSULFATE SULFURTRANSFERASE_RHODANESE-LIKE DOMAIN-CONTAINING PROTEIN 3"/>
    <property type="match status" value="1"/>
</dbReference>
<keyword evidence="3" id="KW-1185">Reference proteome</keyword>
<evidence type="ECO:0000313" key="2">
    <source>
        <dbReference type="EMBL" id="MCM8558366.1"/>
    </source>
</evidence>
<dbReference type="PROSITE" id="PS51257">
    <property type="entry name" value="PROKAR_LIPOPROTEIN"/>
    <property type="match status" value="1"/>
</dbReference>
<dbReference type="SUPFAM" id="SSF52821">
    <property type="entry name" value="Rhodanese/Cell cycle control phosphatase"/>
    <property type="match status" value="1"/>
</dbReference>
<proteinExistence type="predicted"/>
<feature type="domain" description="Rhodanese" evidence="1">
    <location>
        <begin position="52"/>
        <end position="137"/>
    </location>
</feature>
<accession>A0A9X2EJ09</accession>
<dbReference type="Proteomes" id="UP001155128">
    <property type="component" value="Unassembled WGS sequence"/>
</dbReference>
<dbReference type="GO" id="GO:0004792">
    <property type="term" value="F:thiosulfate-cyanide sulfurtransferase activity"/>
    <property type="evidence" value="ECO:0007669"/>
    <property type="project" value="TreeGrafter"/>
</dbReference>
<dbReference type="PROSITE" id="PS50206">
    <property type="entry name" value="RHODANESE_3"/>
    <property type="match status" value="1"/>
</dbReference>
<organism evidence="2 3">
    <name type="scientific">Sphingomicrobium sediminis</name>
    <dbReference type="NCBI Taxonomy" id="2950949"/>
    <lineage>
        <taxon>Bacteria</taxon>
        <taxon>Pseudomonadati</taxon>
        <taxon>Pseudomonadota</taxon>
        <taxon>Alphaproteobacteria</taxon>
        <taxon>Sphingomonadales</taxon>
        <taxon>Sphingomonadaceae</taxon>
        <taxon>Sphingomicrobium</taxon>
    </lineage>
</organism>
<dbReference type="Pfam" id="PF00581">
    <property type="entry name" value="Rhodanese"/>
    <property type="match status" value="1"/>
</dbReference>
<reference evidence="2" key="1">
    <citation type="submission" date="2022-06" db="EMBL/GenBank/DDBJ databases">
        <title>Sphingomicrobium sedimins sp. nov., a marine bacterium isolated from tidal flat.</title>
        <authorList>
            <person name="Kim C.-H."/>
            <person name="Yoo Y."/>
            <person name="Kim J.-J."/>
        </authorList>
    </citation>
    <scope>NUCLEOTIDE SEQUENCE</scope>
    <source>
        <strain evidence="2">GRR-S6-50</strain>
    </source>
</reference>
<dbReference type="SMART" id="SM00450">
    <property type="entry name" value="RHOD"/>
    <property type="match status" value="1"/>
</dbReference>
<dbReference type="Gene3D" id="3.40.250.10">
    <property type="entry name" value="Rhodanese-like domain"/>
    <property type="match status" value="1"/>
</dbReference>
<comment type="caution">
    <text evidence="2">The sequence shown here is derived from an EMBL/GenBank/DDBJ whole genome shotgun (WGS) entry which is preliminary data.</text>
</comment>
<gene>
    <name evidence="2" type="ORF">NDO55_11105</name>
</gene>
<dbReference type="PANTHER" id="PTHR44086">
    <property type="entry name" value="THIOSULFATE SULFURTRANSFERASE RDL2, MITOCHONDRIAL-RELATED"/>
    <property type="match status" value="1"/>
</dbReference>
<dbReference type="CDD" id="cd00158">
    <property type="entry name" value="RHOD"/>
    <property type="match status" value="1"/>
</dbReference>
<dbReference type="InterPro" id="IPR036873">
    <property type="entry name" value="Rhodanese-like_dom_sf"/>
</dbReference>
<evidence type="ECO:0000259" key="1">
    <source>
        <dbReference type="PROSITE" id="PS50206"/>
    </source>
</evidence>
<dbReference type="AlphaFoldDB" id="A0A9X2EJ09"/>
<dbReference type="EMBL" id="JAMSHT010000001">
    <property type="protein sequence ID" value="MCM8558366.1"/>
    <property type="molecule type" value="Genomic_DNA"/>
</dbReference>
<evidence type="ECO:0000313" key="3">
    <source>
        <dbReference type="Proteomes" id="UP001155128"/>
    </source>
</evidence>
<name>A0A9X2EJ09_9SPHN</name>
<protein>
    <submittedName>
        <fullName evidence="2">Rhodanese-like domain-containing protein</fullName>
    </submittedName>
</protein>